<reference evidence="2" key="1">
    <citation type="submission" date="2020-03" db="EMBL/GenBank/DDBJ databases">
        <title>The deep terrestrial virosphere.</title>
        <authorList>
            <person name="Holmfeldt K."/>
            <person name="Nilsson E."/>
            <person name="Simone D."/>
            <person name="Lopez-Fernandez M."/>
            <person name="Wu X."/>
            <person name="de Brujin I."/>
            <person name="Lundin D."/>
            <person name="Andersson A."/>
            <person name="Bertilsson S."/>
            <person name="Dopson M."/>
        </authorList>
    </citation>
    <scope>NUCLEOTIDE SEQUENCE</scope>
    <source>
        <strain evidence="2">MM415B01619</strain>
    </source>
</reference>
<proteinExistence type="predicted"/>
<dbReference type="AlphaFoldDB" id="A0A6M3IJU6"/>
<gene>
    <name evidence="2" type="ORF">MM415B01619_0011</name>
</gene>
<evidence type="ECO:0000313" key="2">
    <source>
        <dbReference type="EMBL" id="QJA57601.1"/>
    </source>
</evidence>
<protein>
    <submittedName>
        <fullName evidence="2">Putative tail tape measure protein</fullName>
    </submittedName>
</protein>
<accession>A0A6M3IJU6</accession>
<dbReference type="EMBL" id="MT141282">
    <property type="protein sequence ID" value="QJA57601.1"/>
    <property type="molecule type" value="Genomic_DNA"/>
</dbReference>
<keyword evidence="1" id="KW-0175">Coiled coil</keyword>
<feature type="coiled-coil region" evidence="1">
    <location>
        <begin position="507"/>
        <end position="573"/>
    </location>
</feature>
<name>A0A6M3IJU6_9ZZZZ</name>
<sequence>MGSATAFGIFIGIAAAFALYKLFDALTTSNEEYIAMAGNLSKVAKEGVEELRVLKEKIVKYKELNVHYESYLRLMERELKRRQIVLLDETSEKISKLVEGINKMKNSLKATSDQTPKERQDLELLSRIASPEMPVAMDFKDFPKTEKEAIDLIIKDIKRVEKPSEALQKSAIDAIMKMEELLKETEGVVDSYKWNKANEQLTLLKDTAKEFGLILEKAGVTLDALGRGLNDFSFEVKETSEDEIKKILSNAFKGKWQEYIGKELAVKDEGKLSTNLREQKKLYEKIFGGKDRKGDVYHVGMTAQEARDMYAAEQMGVKGAKLSKEVSDEIAKLVKLRREQIPLEKELERSADAQKKTYESLVSKMEKSNIKILSGLSKYAPVKELLSVDEQTEQSIKQVQTDIDNWVEKYKTSEKWEQGRILDKLGFGKDFDKAKAKLDELGGSLVKFYKISAELEKEEKGLQIQRDMEEATREHARSLEDLTYELNRYHTVSEEVANFELNNQRKIEDKIVAIQKERDEIDQLRKRVEAYVTSGGIYNGEMEKDVALRDERVKRLEDEIKMLKQLNPILHEEFKIKQNIAKLESVSTLFGEKGGLGMRTGAYGAAFEDMLKAEKFRYEAAKLKAKEDIQLAGSEFASEKEKKEMLLALQQDHERRMFEIKLQWKRDWIEEEQKFALLSAERLTQQTSTFFNFGQGMLMAMKAAGFQMLAEQKTFAETIMGTSYTAITTMTDFLNEKTIDWLDNNRDAAKNWGEMMRSVLTDVRNELVKYINRLIVVAFYQQLIGMATSFIKPAASAGATGGSAAAPASGVNTSQFNLSPGTFAGAPSQYGGYIMGGTPGRDSVPLLGMPGEYMIPKDSVDYYGKALFDSLREKEVRKLKGGGTVSNNASGGDGAYTFPGKSAGGSQFKVEVNLINQTGRSDIEVDKVTPKIDLEKMVLDIIIRNSDRSGSFRKQMRIK</sequence>
<organism evidence="2">
    <name type="scientific">viral metagenome</name>
    <dbReference type="NCBI Taxonomy" id="1070528"/>
    <lineage>
        <taxon>unclassified sequences</taxon>
        <taxon>metagenomes</taxon>
        <taxon>organismal metagenomes</taxon>
    </lineage>
</organism>
<evidence type="ECO:0000256" key="1">
    <source>
        <dbReference type="SAM" id="Coils"/>
    </source>
</evidence>